<geneLocation type="mitochondrion" evidence="2"/>
<organism evidence="2">
    <name type="scientific">Eucalanus bungii</name>
    <dbReference type="NCBI Taxonomy" id="121138"/>
    <lineage>
        <taxon>Eukaryota</taxon>
        <taxon>Metazoa</taxon>
        <taxon>Ecdysozoa</taxon>
        <taxon>Arthropoda</taxon>
        <taxon>Crustacea</taxon>
        <taxon>Multicrustacea</taxon>
        <taxon>Hexanauplia</taxon>
        <taxon>Copepoda</taxon>
        <taxon>Calanoida</taxon>
        <taxon>Eucalanidae</taxon>
        <taxon>Eucalanus</taxon>
    </lineage>
</organism>
<dbReference type="EMBL" id="AB091772">
    <property type="protein sequence ID" value="BAD18998.1"/>
    <property type="molecule type" value="Genomic_DNA"/>
</dbReference>
<name>Q6L9W0_9MAXI</name>
<reference evidence="2" key="1">
    <citation type="journal article" date="2004" name="Gene">
        <title>Large-scale gene rearrangements in the mitochondrial genomes of two calanoid copepods Eucalanus bungii and Neocalanus cristatus (Crustacea), with notes on new versatile primers for the srRNA and COI genes.</title>
        <authorList>
            <person name="Machida R.J."/>
            <person name="Miya M.U."/>
            <person name="Nishida M."/>
            <person name="Nishida S."/>
        </authorList>
    </citation>
    <scope>NUCLEOTIDE SEQUENCE</scope>
</reference>
<dbReference type="AlphaFoldDB" id="Q6L9W0"/>
<gene>
    <name evidence="2" type="primary">ATPase8</name>
</gene>
<accession>Q6L9W0</accession>
<feature type="region of interest" description="Disordered" evidence="1">
    <location>
        <begin position="35"/>
        <end position="54"/>
    </location>
</feature>
<proteinExistence type="predicted"/>
<evidence type="ECO:0000313" key="2">
    <source>
        <dbReference type="EMBL" id="BAD18998.1"/>
    </source>
</evidence>
<protein>
    <submittedName>
        <fullName evidence="2">ATPase subunits 8</fullName>
    </submittedName>
</protein>
<evidence type="ECO:0000256" key="1">
    <source>
        <dbReference type="SAM" id="MobiDB-lite"/>
    </source>
</evidence>
<keyword evidence="2" id="KW-0496">Mitochondrion</keyword>
<sequence>MPQMSPMNWIVLFLYFNFGLYLSFCKVVHLSSLSVTPSAGTAPGASSGELSLMI</sequence>